<organism evidence="1 2">
    <name type="scientific">Streptomyces beijiangensis</name>
    <dbReference type="NCBI Taxonomy" id="163361"/>
    <lineage>
        <taxon>Bacteria</taxon>
        <taxon>Bacillati</taxon>
        <taxon>Actinomycetota</taxon>
        <taxon>Actinomycetes</taxon>
        <taxon>Kitasatosporales</taxon>
        <taxon>Streptomycetaceae</taxon>
        <taxon>Streptomyces</taxon>
    </lineage>
</organism>
<dbReference type="RefSeq" id="WP_206961335.1">
    <property type="nucleotide sequence ID" value="NZ_BAAAJJ010000001.1"/>
</dbReference>
<name>A0A939F7M8_9ACTN</name>
<evidence type="ECO:0000313" key="2">
    <source>
        <dbReference type="Proteomes" id="UP000664167"/>
    </source>
</evidence>
<sequence>MTAVAVEIAPIHPPTEPDDEIVLIEDLDAFATATASGCGDDNPYN</sequence>
<comment type="caution">
    <text evidence="1">The sequence shown here is derived from an EMBL/GenBank/DDBJ whole genome shotgun (WGS) entry which is preliminary data.</text>
</comment>
<reference evidence="1" key="1">
    <citation type="submission" date="2021-03" db="EMBL/GenBank/DDBJ databases">
        <title>Streptomyces poriferae sp. nov., a novel marine sponge-derived Actinobacteria species with anti-MRSA activity.</title>
        <authorList>
            <person name="Sandoval-Powers M."/>
            <person name="Kralova S."/>
            <person name="Nguyen G.-S."/>
            <person name="Fawwal D."/>
            <person name="Degnes K."/>
            <person name="Klinkenberg G."/>
            <person name="Sletta H."/>
            <person name="Wentzel A."/>
            <person name="Liles M.R."/>
        </authorList>
    </citation>
    <scope>NUCLEOTIDE SEQUENCE</scope>
    <source>
        <strain evidence="1">DSM 41794</strain>
    </source>
</reference>
<accession>A0A939F7M8</accession>
<dbReference type="EMBL" id="JAFLRJ010000077">
    <property type="protein sequence ID" value="MBO0511935.1"/>
    <property type="molecule type" value="Genomic_DNA"/>
</dbReference>
<protein>
    <submittedName>
        <fullName evidence="1">Uncharacterized protein</fullName>
    </submittedName>
</protein>
<dbReference type="Proteomes" id="UP000664167">
    <property type="component" value="Unassembled WGS sequence"/>
</dbReference>
<evidence type="ECO:0000313" key="1">
    <source>
        <dbReference type="EMBL" id="MBO0511935.1"/>
    </source>
</evidence>
<keyword evidence="2" id="KW-1185">Reference proteome</keyword>
<dbReference type="AlphaFoldDB" id="A0A939F7M8"/>
<gene>
    <name evidence="1" type="ORF">J0695_08915</name>
</gene>
<proteinExistence type="predicted"/>